<dbReference type="PANTHER" id="PTHR12149:SF8">
    <property type="entry name" value="PROTEIN-RIBULOSAMINE 3-KINASE"/>
    <property type="match status" value="1"/>
</dbReference>
<dbReference type="GO" id="GO:0102193">
    <property type="term" value="F:protein-ribulosamine 3-kinase activity"/>
    <property type="evidence" value="ECO:0007669"/>
    <property type="project" value="UniProtKB-EC"/>
</dbReference>
<evidence type="ECO:0000313" key="4">
    <source>
        <dbReference type="Proteomes" id="UP000035642"/>
    </source>
</evidence>
<dbReference type="SUPFAM" id="SSF56112">
    <property type="entry name" value="Protein kinase-like (PK-like)"/>
    <property type="match status" value="1"/>
</dbReference>
<dbReference type="WBParaSite" id="ACAC_0000774001-mRNA-1">
    <property type="protein sequence ID" value="ACAC_0000774001-mRNA-1"/>
    <property type="gene ID" value="ACAC_0000774001"/>
</dbReference>
<dbReference type="Gene3D" id="3.90.1200.10">
    <property type="match status" value="1"/>
</dbReference>
<evidence type="ECO:0000256" key="2">
    <source>
        <dbReference type="ARBA" id="ARBA00048655"/>
    </source>
</evidence>
<protein>
    <recommendedName>
        <fullName evidence="1">protein-ribulosamine 3-kinase</fullName>
        <ecNumber evidence="1">2.7.1.172</ecNumber>
    </recommendedName>
</protein>
<evidence type="ECO:0000259" key="3">
    <source>
        <dbReference type="Pfam" id="PF08628"/>
    </source>
</evidence>
<name>A0A158P925_ANGCA</name>
<feature type="domain" description="Sorting nexin C-terminal" evidence="3">
    <location>
        <begin position="17"/>
        <end position="88"/>
    </location>
</feature>
<dbReference type="InterPro" id="IPR011009">
    <property type="entry name" value="Kinase-like_dom_sf"/>
</dbReference>
<reference evidence="4" key="1">
    <citation type="submission" date="2012-09" db="EMBL/GenBank/DDBJ databases">
        <authorList>
            <person name="Martin A.A."/>
        </authorList>
    </citation>
    <scope>NUCLEOTIDE SEQUENCE</scope>
</reference>
<sequence>LTAIRFVSQVVDFSGIVHFCVNRCRDAVWPDGQLAGEIPPRSPEIRARARILAKSLMLSALPDELRLILGAETTYTGISTISNSLQNKQLNRRLLYVLLERTCYRMPIGSMKKVLEDYLNEELIPFGRAGGGCINSGRGYETKSFGKVFVKSNIKKGFYAAHGWALITEYIDMNGEGGRRALVDLGTQLARMHKHNEESLGESKHAEGYVGIPNTDGRSKAGVKQFGFHTETCCGFLPQKNEWCDDWATFFVRNRLKVQVDMLVEKGNRDVLSVWPELERKATSLLTPCANVVPALVHGDLWSGNWSSDGDGPVIFDPASAFCDPEYEQGIMDMFGGFGSDFWAAYHAVLPQRPGRKQRVLLYHLFHSLNHW</sequence>
<dbReference type="AlphaFoldDB" id="A0A158P925"/>
<evidence type="ECO:0000256" key="1">
    <source>
        <dbReference type="ARBA" id="ARBA00011961"/>
    </source>
</evidence>
<dbReference type="InterPro" id="IPR013937">
    <property type="entry name" value="Sorting_nexin_C"/>
</dbReference>
<proteinExistence type="predicted"/>
<comment type="catalytic activity">
    <reaction evidence="2">
        <text>N(6)-D-ribulosyl-L-lysyl-[protein] + ATP = N(6)-(3-O-phospho-D-ribulosyl)-L-lysyl-[protein] + ADP + H(+)</text>
        <dbReference type="Rhea" id="RHEA:48432"/>
        <dbReference type="Rhea" id="RHEA-COMP:12103"/>
        <dbReference type="Rhea" id="RHEA-COMP:12104"/>
        <dbReference type="ChEBI" id="CHEBI:15378"/>
        <dbReference type="ChEBI" id="CHEBI:30616"/>
        <dbReference type="ChEBI" id="CHEBI:90418"/>
        <dbReference type="ChEBI" id="CHEBI:90420"/>
        <dbReference type="ChEBI" id="CHEBI:456216"/>
        <dbReference type="EC" id="2.7.1.172"/>
    </reaction>
    <physiologicalReaction direction="left-to-right" evidence="2">
        <dbReference type="Rhea" id="RHEA:48433"/>
    </physiologicalReaction>
</comment>
<dbReference type="Pfam" id="PF08628">
    <property type="entry name" value="Nexin_C"/>
    <property type="match status" value="1"/>
</dbReference>
<dbReference type="InterPro" id="IPR016477">
    <property type="entry name" value="Fructo-/Ketosamine-3-kinase"/>
</dbReference>
<reference evidence="5" key="2">
    <citation type="submission" date="2016-04" db="UniProtKB">
        <authorList>
            <consortium name="WormBaseParasite"/>
        </authorList>
    </citation>
    <scope>IDENTIFICATION</scope>
</reference>
<accession>A0A158P925</accession>
<dbReference type="Pfam" id="PF03881">
    <property type="entry name" value="Fructosamin_kin"/>
    <property type="match status" value="1"/>
</dbReference>
<evidence type="ECO:0000313" key="5">
    <source>
        <dbReference type="WBParaSite" id="ACAC_0000774001-mRNA-1"/>
    </source>
</evidence>
<dbReference type="PANTHER" id="PTHR12149">
    <property type="entry name" value="FRUCTOSAMINE 3 KINASE-RELATED PROTEIN"/>
    <property type="match status" value="1"/>
</dbReference>
<dbReference type="EC" id="2.7.1.172" evidence="1"/>
<dbReference type="Proteomes" id="UP000035642">
    <property type="component" value="Unassembled WGS sequence"/>
</dbReference>
<keyword evidence="4" id="KW-1185">Reference proteome</keyword>
<organism evidence="4 5">
    <name type="scientific">Angiostrongylus cantonensis</name>
    <name type="common">Rat lungworm</name>
    <dbReference type="NCBI Taxonomy" id="6313"/>
    <lineage>
        <taxon>Eukaryota</taxon>
        <taxon>Metazoa</taxon>
        <taxon>Ecdysozoa</taxon>
        <taxon>Nematoda</taxon>
        <taxon>Chromadorea</taxon>
        <taxon>Rhabditida</taxon>
        <taxon>Rhabditina</taxon>
        <taxon>Rhabditomorpha</taxon>
        <taxon>Strongyloidea</taxon>
        <taxon>Metastrongylidae</taxon>
        <taxon>Angiostrongylus</taxon>
    </lineage>
</organism>